<gene>
    <name evidence="8" type="primary">ctpA</name>
    <name evidence="8" type="ordered locus">Tph_c06580</name>
</gene>
<dbReference type="STRING" id="1089553.Tph_c06580"/>
<dbReference type="KEGG" id="tpz:Tph_c06580"/>
<dbReference type="SMART" id="SM00245">
    <property type="entry name" value="TSPc"/>
    <property type="match status" value="1"/>
</dbReference>
<dbReference type="InterPro" id="IPR004447">
    <property type="entry name" value="Peptidase_S41A"/>
</dbReference>
<dbReference type="Gene3D" id="3.30.750.44">
    <property type="match status" value="1"/>
</dbReference>
<keyword evidence="9" id="KW-1185">Reference proteome</keyword>
<dbReference type="Pfam" id="PF03572">
    <property type="entry name" value="Peptidase_S41"/>
    <property type="match status" value="1"/>
</dbReference>
<dbReference type="HOGENOM" id="CLU_017295_3_2_9"/>
<dbReference type="GO" id="GO:0007165">
    <property type="term" value="P:signal transduction"/>
    <property type="evidence" value="ECO:0007669"/>
    <property type="project" value="TreeGrafter"/>
</dbReference>
<dbReference type="PANTHER" id="PTHR32060:SF30">
    <property type="entry name" value="CARBOXY-TERMINAL PROCESSING PROTEASE CTPA"/>
    <property type="match status" value="1"/>
</dbReference>
<dbReference type="MEROPS" id="S41.004"/>
<reference evidence="8 9" key="1">
    <citation type="journal article" date="2012" name="BMC Genomics">
        <title>Genome-guided analysis of physiological and morphological traits of the fermentative acetate oxidizer Thermacetogenium phaeum.</title>
        <authorList>
            <person name="Oehler D."/>
            <person name="Poehlein A."/>
            <person name="Leimbach A."/>
            <person name="Muller N."/>
            <person name="Daniel R."/>
            <person name="Gottschalk G."/>
            <person name="Schink B."/>
        </authorList>
    </citation>
    <scope>NUCLEOTIDE SEQUENCE [LARGE SCALE GENOMIC DNA]</scope>
    <source>
        <strain evidence="9">ATCC BAA-254 / DSM 26808 / PB</strain>
    </source>
</reference>
<dbReference type="OrthoDB" id="9812068at2"/>
<dbReference type="NCBIfam" id="TIGR00225">
    <property type="entry name" value="prc"/>
    <property type="match status" value="1"/>
</dbReference>
<evidence type="ECO:0000256" key="5">
    <source>
        <dbReference type="RuleBase" id="RU004404"/>
    </source>
</evidence>
<dbReference type="Pfam" id="PF17820">
    <property type="entry name" value="PDZ_6"/>
    <property type="match status" value="1"/>
</dbReference>
<dbReference type="GO" id="GO:0030288">
    <property type="term" value="C:outer membrane-bounded periplasmic space"/>
    <property type="evidence" value="ECO:0007669"/>
    <property type="project" value="TreeGrafter"/>
</dbReference>
<dbReference type="EC" id="3.4.21.102" evidence="8"/>
<evidence type="ECO:0000256" key="3">
    <source>
        <dbReference type="ARBA" id="ARBA00022801"/>
    </source>
</evidence>
<dbReference type="Gene3D" id="2.30.42.10">
    <property type="match status" value="1"/>
</dbReference>
<keyword evidence="6" id="KW-0472">Membrane</keyword>
<keyword evidence="6" id="KW-0812">Transmembrane</keyword>
<dbReference type="GO" id="GO:0004252">
    <property type="term" value="F:serine-type endopeptidase activity"/>
    <property type="evidence" value="ECO:0007669"/>
    <property type="project" value="UniProtKB-EC"/>
</dbReference>
<dbReference type="Pfam" id="PF22694">
    <property type="entry name" value="CtpB_N-like"/>
    <property type="match status" value="1"/>
</dbReference>
<dbReference type="Proteomes" id="UP000000467">
    <property type="component" value="Chromosome"/>
</dbReference>
<dbReference type="AlphaFoldDB" id="K4LFN6"/>
<dbReference type="eggNOG" id="COG0793">
    <property type="taxonomic scope" value="Bacteria"/>
</dbReference>
<feature type="domain" description="PDZ" evidence="7">
    <location>
        <begin position="101"/>
        <end position="168"/>
    </location>
</feature>
<feature type="transmembrane region" description="Helical" evidence="6">
    <location>
        <begin position="25"/>
        <end position="46"/>
    </location>
</feature>
<evidence type="ECO:0000256" key="6">
    <source>
        <dbReference type="SAM" id="Phobius"/>
    </source>
</evidence>
<keyword evidence="4 5" id="KW-0720">Serine protease</keyword>
<sequence length="405" mass="44158">MSEDETLFPVTTREVDRLRPRFLRISSAGVALLFLLAALAGLFIWARKSGLDKLVRTYILIKTQYLEEVGTAELVNGAVKGMVEALKDPYSVYLDEDAYRELNLQIEGTFGGIGVEIDLDRDQQLIVVSPLPGTPAGRAGIKSGDIIREINGRDTKNMTIVEAANLLRGQPGTEVSLLIWRKDENRSLRFNLVREQIAVPSVTSRMLAGHPGIGYLQVMHFNRASTNAQLRQELSKLEAARYRGVILDLRGNPGGDLEAAVELAGYFLKKGPVVRIVHREGIEDIWPPRHVQQRVKVPLVVLVDGGSASASEIVAGAIKDTGSGILVGTRTFGKGLVQTVFSLGGGEGVKLTTNKYLTPGGLDIHKKGILPDVVIEQPEGTDSDVQLEKAIEILEEQLKNEKQAA</sequence>
<dbReference type="CDD" id="cd07560">
    <property type="entry name" value="Peptidase_S41_CPP"/>
    <property type="match status" value="1"/>
</dbReference>
<comment type="similarity">
    <text evidence="1 5">Belongs to the peptidase S41A family.</text>
</comment>
<dbReference type="SUPFAM" id="SSF52096">
    <property type="entry name" value="ClpP/crotonase"/>
    <property type="match status" value="1"/>
</dbReference>
<evidence type="ECO:0000256" key="2">
    <source>
        <dbReference type="ARBA" id="ARBA00022670"/>
    </source>
</evidence>
<evidence type="ECO:0000313" key="8">
    <source>
        <dbReference type="EMBL" id="AFV10892.1"/>
    </source>
</evidence>
<keyword evidence="2 5" id="KW-0645">Protease</keyword>
<dbReference type="InterPro" id="IPR001478">
    <property type="entry name" value="PDZ"/>
</dbReference>
<dbReference type="SMART" id="SM00228">
    <property type="entry name" value="PDZ"/>
    <property type="match status" value="1"/>
</dbReference>
<dbReference type="PANTHER" id="PTHR32060">
    <property type="entry name" value="TAIL-SPECIFIC PROTEASE"/>
    <property type="match status" value="1"/>
</dbReference>
<dbReference type="InterPro" id="IPR036034">
    <property type="entry name" value="PDZ_sf"/>
</dbReference>
<evidence type="ECO:0000313" key="9">
    <source>
        <dbReference type="Proteomes" id="UP000000467"/>
    </source>
</evidence>
<evidence type="ECO:0000256" key="4">
    <source>
        <dbReference type="ARBA" id="ARBA00022825"/>
    </source>
</evidence>
<name>K4LFN6_THEPS</name>
<dbReference type="GO" id="GO:0006508">
    <property type="term" value="P:proteolysis"/>
    <property type="evidence" value="ECO:0007669"/>
    <property type="project" value="UniProtKB-KW"/>
</dbReference>
<dbReference type="CDD" id="cd06782">
    <property type="entry name" value="cpPDZ_CPP-like"/>
    <property type="match status" value="1"/>
</dbReference>
<proteinExistence type="inferred from homology"/>
<dbReference type="SUPFAM" id="SSF50156">
    <property type="entry name" value="PDZ domain-like"/>
    <property type="match status" value="1"/>
</dbReference>
<dbReference type="InterPro" id="IPR005151">
    <property type="entry name" value="Tail-specific_protease"/>
</dbReference>
<dbReference type="FunFam" id="2.30.42.10:FF:000063">
    <property type="entry name" value="Peptidase, S41 family"/>
    <property type="match status" value="1"/>
</dbReference>
<evidence type="ECO:0000259" key="7">
    <source>
        <dbReference type="PROSITE" id="PS50106"/>
    </source>
</evidence>
<keyword evidence="3 5" id="KW-0378">Hydrolase</keyword>
<dbReference type="PROSITE" id="PS50106">
    <property type="entry name" value="PDZ"/>
    <property type="match status" value="1"/>
</dbReference>
<dbReference type="InterPro" id="IPR055210">
    <property type="entry name" value="CtpA/B_N"/>
</dbReference>
<dbReference type="EMBL" id="CP003732">
    <property type="protein sequence ID" value="AFV10892.1"/>
    <property type="molecule type" value="Genomic_DNA"/>
</dbReference>
<dbReference type="Gene3D" id="3.90.226.10">
    <property type="entry name" value="2-enoyl-CoA Hydratase, Chain A, domain 1"/>
    <property type="match status" value="1"/>
</dbReference>
<protein>
    <submittedName>
        <fullName evidence="8">Processing protease CtpA</fullName>
        <ecNumber evidence="8">3.4.21.102</ecNumber>
    </submittedName>
</protein>
<dbReference type="InterPro" id="IPR029045">
    <property type="entry name" value="ClpP/crotonase-like_dom_sf"/>
</dbReference>
<keyword evidence="6" id="KW-1133">Transmembrane helix</keyword>
<accession>K4LFN6</accession>
<dbReference type="RefSeq" id="WP_015049809.1">
    <property type="nucleotide sequence ID" value="NC_018870.1"/>
</dbReference>
<organism evidence="8 9">
    <name type="scientific">Thermacetogenium phaeum (strain ATCC BAA-254 / DSM 26808 / PB)</name>
    <dbReference type="NCBI Taxonomy" id="1089553"/>
    <lineage>
        <taxon>Bacteria</taxon>
        <taxon>Bacillati</taxon>
        <taxon>Bacillota</taxon>
        <taxon>Clostridia</taxon>
        <taxon>Thermoanaerobacterales</taxon>
        <taxon>Thermoanaerobacteraceae</taxon>
        <taxon>Thermacetogenium</taxon>
    </lineage>
</organism>
<dbReference type="InterPro" id="IPR041489">
    <property type="entry name" value="PDZ_6"/>
</dbReference>
<evidence type="ECO:0000256" key="1">
    <source>
        <dbReference type="ARBA" id="ARBA00009179"/>
    </source>
</evidence>